<dbReference type="PANTHER" id="PTHR30328:SF54">
    <property type="entry name" value="HTH-TYPE TRANSCRIPTIONAL REPRESSOR SCO4008"/>
    <property type="match status" value="1"/>
</dbReference>
<dbReference type="EMBL" id="JBHSFN010000019">
    <property type="protein sequence ID" value="MFC4589926.1"/>
    <property type="molecule type" value="Genomic_DNA"/>
</dbReference>
<dbReference type="Gene3D" id="1.10.10.60">
    <property type="entry name" value="Homeodomain-like"/>
    <property type="match status" value="1"/>
</dbReference>
<dbReference type="SUPFAM" id="SSF48498">
    <property type="entry name" value="Tetracyclin repressor-like, C-terminal domain"/>
    <property type="match status" value="1"/>
</dbReference>
<keyword evidence="4" id="KW-1185">Reference proteome</keyword>
<accession>A0ABV9EJU9</accession>
<keyword evidence="1" id="KW-0238">DNA-binding</keyword>
<dbReference type="SUPFAM" id="SSF46689">
    <property type="entry name" value="Homeodomain-like"/>
    <property type="match status" value="1"/>
</dbReference>
<evidence type="ECO:0000256" key="1">
    <source>
        <dbReference type="ARBA" id="ARBA00023125"/>
    </source>
</evidence>
<feature type="domain" description="HTH tetR-type" evidence="2">
    <location>
        <begin position="20"/>
        <end position="66"/>
    </location>
</feature>
<proteinExistence type="predicted"/>
<evidence type="ECO:0000259" key="2">
    <source>
        <dbReference type="Pfam" id="PF00440"/>
    </source>
</evidence>
<dbReference type="InterPro" id="IPR009057">
    <property type="entry name" value="Homeodomain-like_sf"/>
</dbReference>
<evidence type="ECO:0000313" key="3">
    <source>
        <dbReference type="EMBL" id="MFC4589926.1"/>
    </source>
</evidence>
<dbReference type="InterPro" id="IPR050109">
    <property type="entry name" value="HTH-type_TetR-like_transc_reg"/>
</dbReference>
<name>A0ABV9EJU9_9ACTN</name>
<dbReference type="Gene3D" id="1.10.357.10">
    <property type="entry name" value="Tetracycline Repressor, domain 2"/>
    <property type="match status" value="1"/>
</dbReference>
<dbReference type="Pfam" id="PF00440">
    <property type="entry name" value="TetR_N"/>
    <property type="match status" value="1"/>
</dbReference>
<evidence type="ECO:0000313" key="4">
    <source>
        <dbReference type="Proteomes" id="UP001595891"/>
    </source>
</evidence>
<protein>
    <submittedName>
        <fullName evidence="3">TetR/AcrR family transcriptional regulator</fullName>
    </submittedName>
</protein>
<gene>
    <name evidence="3" type="ORF">ACFO8L_27815</name>
</gene>
<dbReference type="InterPro" id="IPR036271">
    <property type="entry name" value="Tet_transcr_reg_TetR-rel_C_sf"/>
</dbReference>
<dbReference type="RefSeq" id="WP_262845383.1">
    <property type="nucleotide sequence ID" value="NZ_JANZYP010000038.1"/>
</dbReference>
<organism evidence="3 4">
    <name type="scientific">Sphaerisporangium corydalis</name>
    <dbReference type="NCBI Taxonomy" id="1441875"/>
    <lineage>
        <taxon>Bacteria</taxon>
        <taxon>Bacillati</taxon>
        <taxon>Actinomycetota</taxon>
        <taxon>Actinomycetes</taxon>
        <taxon>Streptosporangiales</taxon>
        <taxon>Streptosporangiaceae</taxon>
        <taxon>Sphaerisporangium</taxon>
    </lineage>
</organism>
<comment type="caution">
    <text evidence="3">The sequence shown here is derived from an EMBL/GenBank/DDBJ whole genome shotgun (WGS) entry which is preliminary data.</text>
</comment>
<sequence>MQIKKQSRDSVTNAARRAQIVRAAIETIVELGYDKATFATITGRAGLSSPRMISYHFAGKQDLIRQIVEDVYLAGAAFILERVKAQTTASGRLRAYLEANLEFLREHPIDLAAVTEIGPHLRDQAGEPYSSAGHQEPSVQGLVMLLEEGQRGGDFGDFDARSMAVMIRAAIDAAAPRIHEHSFDFDAYRGTVVDTFVRAVQKAAQQAAVER</sequence>
<dbReference type="Proteomes" id="UP001595891">
    <property type="component" value="Unassembled WGS sequence"/>
</dbReference>
<reference evidence="4" key="1">
    <citation type="journal article" date="2019" name="Int. J. Syst. Evol. Microbiol.">
        <title>The Global Catalogue of Microorganisms (GCM) 10K type strain sequencing project: providing services to taxonomists for standard genome sequencing and annotation.</title>
        <authorList>
            <consortium name="The Broad Institute Genomics Platform"/>
            <consortium name="The Broad Institute Genome Sequencing Center for Infectious Disease"/>
            <person name="Wu L."/>
            <person name="Ma J."/>
        </authorList>
    </citation>
    <scope>NUCLEOTIDE SEQUENCE [LARGE SCALE GENOMIC DNA]</scope>
    <source>
        <strain evidence="4">CCUG 49560</strain>
    </source>
</reference>
<dbReference type="PANTHER" id="PTHR30328">
    <property type="entry name" value="TRANSCRIPTIONAL REPRESSOR"/>
    <property type="match status" value="1"/>
</dbReference>
<dbReference type="InterPro" id="IPR001647">
    <property type="entry name" value="HTH_TetR"/>
</dbReference>